<accession>A0AB38YET9</accession>
<dbReference type="Pfam" id="PF02036">
    <property type="entry name" value="SCP2"/>
    <property type="match status" value="1"/>
</dbReference>
<dbReference type="PANTHER" id="PTHR38693:SF1">
    <property type="entry name" value="UBIQUINONE BIOSYNTHESIS ACCESSORY FACTOR UBIJ"/>
    <property type="match status" value="1"/>
</dbReference>
<dbReference type="EMBL" id="CP101717">
    <property type="protein sequence ID" value="WLD57919.1"/>
    <property type="molecule type" value="Genomic_DNA"/>
</dbReference>
<dbReference type="AlphaFoldDB" id="A0AB38YET9"/>
<organism evidence="2">
    <name type="scientific">Salinispirillum sp. LH 10-3-1</name>
    <dbReference type="NCBI Taxonomy" id="2952525"/>
    <lineage>
        <taxon>Bacteria</taxon>
        <taxon>Pseudomonadati</taxon>
        <taxon>Pseudomonadota</taxon>
        <taxon>Gammaproteobacteria</taxon>
        <taxon>Oceanospirillales</taxon>
        <taxon>Saccharospirillaceae</taxon>
        <taxon>Salinispirillum</taxon>
    </lineage>
</organism>
<dbReference type="GO" id="GO:0006744">
    <property type="term" value="P:ubiquinone biosynthetic process"/>
    <property type="evidence" value="ECO:0007669"/>
    <property type="project" value="InterPro"/>
</dbReference>
<evidence type="ECO:0000259" key="1">
    <source>
        <dbReference type="Pfam" id="PF02036"/>
    </source>
</evidence>
<feature type="domain" description="SCP2" evidence="1">
    <location>
        <begin position="20"/>
        <end position="113"/>
    </location>
</feature>
<gene>
    <name evidence="2" type="ORF">NFC81_14570</name>
</gene>
<dbReference type="RefSeq" id="WP_304995201.1">
    <property type="nucleotide sequence ID" value="NZ_CP101717.1"/>
</dbReference>
<dbReference type="PANTHER" id="PTHR38693">
    <property type="entry name" value="UBIQUINONE BIOSYNTHESIS PROTEIN UBIJ"/>
    <property type="match status" value="1"/>
</dbReference>
<protein>
    <submittedName>
        <fullName evidence="2">SCP2 sterol-binding domain-containing protein</fullName>
    </submittedName>
</protein>
<dbReference type="InterPro" id="IPR038989">
    <property type="entry name" value="UbiJ"/>
</dbReference>
<sequence>MTPAVSALLPVVNSTLHKALDYAPAARARIRSIGPACWRLHIVDLGIDLDLLTDDDRLRVDQPDDAVPDADIRGRSKDFVTLLRAEDKTAALASLPIRVEGNTSSFMQLQSLLSHLDIDTDAWLEDLFGDLAAHQLGSLGRAIGAQARASAASLQHATERYLIREKALLVTRAEADAFGQELHQLRLGLDRLAARVRQLKQGE</sequence>
<reference evidence="2" key="1">
    <citation type="submission" date="2022-07" db="EMBL/GenBank/DDBJ databases">
        <title>Complete genome sequence of Salinispirillum sp. LH10-3-1 capable of multiple carbohydrate inversion isolated from a soda lake.</title>
        <authorList>
            <person name="Liu J."/>
            <person name="Zhai Y."/>
            <person name="Zhang H."/>
            <person name="Yang H."/>
            <person name="Qu J."/>
            <person name="Li J."/>
        </authorList>
    </citation>
    <scope>NUCLEOTIDE SEQUENCE</scope>
    <source>
        <strain evidence="2">LH 10-3-1</strain>
    </source>
</reference>
<evidence type="ECO:0000313" key="2">
    <source>
        <dbReference type="EMBL" id="WLD57919.1"/>
    </source>
</evidence>
<proteinExistence type="predicted"/>
<name>A0AB38YET9_9GAMM</name>
<dbReference type="InterPro" id="IPR003033">
    <property type="entry name" value="SCP2_sterol-bd_dom"/>
</dbReference>